<organism evidence="1 2">
    <name type="scientific">Pseudomonas alkylphenolica</name>
    <dbReference type="NCBI Taxonomy" id="237609"/>
    <lineage>
        <taxon>Bacteria</taxon>
        <taxon>Pseudomonadati</taxon>
        <taxon>Pseudomonadota</taxon>
        <taxon>Gammaproteobacteria</taxon>
        <taxon>Pseudomonadales</taxon>
        <taxon>Pseudomonadaceae</taxon>
        <taxon>Pseudomonas</taxon>
    </lineage>
</organism>
<dbReference type="OrthoDB" id="9804993at2"/>
<dbReference type="Gene3D" id="3.40.50.1820">
    <property type="entry name" value="alpha/beta hydrolase"/>
    <property type="match status" value="1"/>
</dbReference>
<dbReference type="KEGG" id="palk:PSAKL28_01910"/>
<dbReference type="RefSeq" id="WP_038605440.1">
    <property type="nucleotide sequence ID" value="NZ_CP009048.1"/>
</dbReference>
<dbReference type="InterPro" id="IPR010662">
    <property type="entry name" value="RBBP9/YdeN"/>
</dbReference>
<dbReference type="Proteomes" id="UP000028931">
    <property type="component" value="Chromosome"/>
</dbReference>
<dbReference type="eggNOG" id="COG3545">
    <property type="taxonomic scope" value="Bacteria"/>
</dbReference>
<evidence type="ECO:0000313" key="1">
    <source>
        <dbReference type="EMBL" id="AIL59429.1"/>
    </source>
</evidence>
<proteinExistence type="predicted"/>
<dbReference type="Pfam" id="PF06821">
    <property type="entry name" value="Ser_hydrolase"/>
    <property type="match status" value="1"/>
</dbReference>
<dbReference type="EMBL" id="CP009048">
    <property type="protein sequence ID" value="AIL59429.1"/>
    <property type="molecule type" value="Genomic_DNA"/>
</dbReference>
<dbReference type="HOGENOM" id="CLU_088863_2_2_6"/>
<dbReference type="AlphaFoldDB" id="A0A077F621"/>
<reference evidence="1 2" key="1">
    <citation type="submission" date="2014-07" db="EMBL/GenBank/DDBJ databases">
        <authorList>
            <person name="Lee K."/>
            <person name="Lim J.Y."/>
            <person name="Hwang I."/>
        </authorList>
    </citation>
    <scope>NUCLEOTIDE SEQUENCE [LARGE SCALE GENOMIC DNA]</scope>
    <source>
        <strain evidence="1 2">KL28</strain>
    </source>
</reference>
<gene>
    <name evidence="1" type="ORF">PSAKL28_01910</name>
</gene>
<protein>
    <submittedName>
        <fullName evidence="1">Alpha/beta hydrolase domain protein, PF06821 family</fullName>
    </submittedName>
</protein>
<dbReference type="InterPro" id="IPR029058">
    <property type="entry name" value="AB_hydrolase_fold"/>
</dbReference>
<keyword evidence="1" id="KW-0378">Hydrolase</keyword>
<evidence type="ECO:0000313" key="2">
    <source>
        <dbReference type="Proteomes" id="UP000028931"/>
    </source>
</evidence>
<dbReference type="SUPFAM" id="SSF53474">
    <property type="entry name" value="alpha/beta-Hydrolases"/>
    <property type="match status" value="1"/>
</dbReference>
<dbReference type="GO" id="GO:0016787">
    <property type="term" value="F:hydrolase activity"/>
    <property type="evidence" value="ECO:0007669"/>
    <property type="project" value="UniProtKB-KW"/>
</dbReference>
<name>A0A077F621_9PSED</name>
<sequence length="193" mass="21426">MRNTSIRYLIVPGWQGSPEDHWQSHWQQVLPNSARVEQLDWVTPQRHDWVAALEQAVAADDSPVILIAHSLGCITVAHWAAQASASLLRRVRGALLVAPADVERPTCSPALRNFAPIAQQLLPFPSQVVSSDNDPAISAPRAMQLARAWGAEVGFLAGAGHINVKSGHRRWEQGFAYLYRLQNRLEQHALRRA</sequence>
<accession>A0A077F621</accession>